<dbReference type="InterPro" id="IPR054612">
    <property type="entry name" value="Phage_capsid-like_C"/>
</dbReference>
<proteinExistence type="predicted"/>
<comment type="subcellular location">
    <subcellularLocation>
        <location evidence="1">Virion</location>
    </subcellularLocation>
</comment>
<dbReference type="Pfam" id="PF05065">
    <property type="entry name" value="Phage_capsid"/>
    <property type="match status" value="1"/>
</dbReference>
<feature type="domain" description="Phage capsid-like C-terminal" evidence="3">
    <location>
        <begin position="10"/>
        <end position="270"/>
    </location>
</feature>
<name>A0A2R4ALV1_9CAUD</name>
<evidence type="ECO:0000256" key="1">
    <source>
        <dbReference type="ARBA" id="ARBA00004328"/>
    </source>
</evidence>
<keyword evidence="2" id="KW-0946">Virion</keyword>
<dbReference type="NCBIfam" id="TIGR01554">
    <property type="entry name" value="major_cap_HK97"/>
    <property type="match status" value="1"/>
</dbReference>
<dbReference type="EMBL" id="MG676224">
    <property type="protein sequence ID" value="AVR76017.1"/>
    <property type="molecule type" value="Genomic_DNA"/>
</dbReference>
<dbReference type="GO" id="GO:0044423">
    <property type="term" value="C:virion component"/>
    <property type="evidence" value="ECO:0007669"/>
    <property type="project" value="UniProtKB-KW"/>
</dbReference>
<dbReference type="Proteomes" id="UP000244741">
    <property type="component" value="Segment"/>
</dbReference>
<dbReference type="SUPFAM" id="SSF56563">
    <property type="entry name" value="Major capsid protein gp5"/>
    <property type="match status" value="1"/>
</dbReference>
<keyword evidence="5" id="KW-1185">Reference proteome</keyword>
<gene>
    <name evidence="4" type="ORF">AhSzq1_124</name>
</gene>
<evidence type="ECO:0000259" key="3">
    <source>
        <dbReference type="Pfam" id="PF05065"/>
    </source>
</evidence>
<reference evidence="4 5" key="1">
    <citation type="submission" date="2017-12" db="EMBL/GenBank/DDBJ databases">
        <title>Genomic characterization of T5-related Aeromonas hydrophila phages AhSzq-1 and AhSzw-1 and proposal to be two new species.</title>
        <authorList>
            <person name="Chen L."/>
            <person name="Yuan S."/>
            <person name="Ma Y."/>
        </authorList>
    </citation>
    <scope>NUCLEOTIDE SEQUENCE [LARGE SCALE GENOMIC DNA]</scope>
    <source>
        <strain evidence="4">Seawater</strain>
    </source>
</reference>
<evidence type="ECO:0000256" key="2">
    <source>
        <dbReference type="ARBA" id="ARBA00022844"/>
    </source>
</evidence>
<evidence type="ECO:0000313" key="4">
    <source>
        <dbReference type="EMBL" id="AVR76017.1"/>
    </source>
</evidence>
<dbReference type="Gene3D" id="3.30.2400.10">
    <property type="entry name" value="Major capsid protein gp5"/>
    <property type="match status" value="1"/>
</dbReference>
<organism evidence="4 5">
    <name type="scientific">Aeromonas phage AhSzq-1</name>
    <dbReference type="NCBI Taxonomy" id="2138298"/>
    <lineage>
        <taxon>Viruses</taxon>
        <taxon>Duplodnaviria</taxon>
        <taxon>Heunggongvirae</taxon>
        <taxon>Uroviricota</taxon>
        <taxon>Caudoviricetes</taxon>
        <taxon>Demerecviridae</taxon>
        <taxon>Shenzhenvirus</taxon>
        <taxon>Shenzhenvirus AhSzq1</taxon>
    </lineage>
</organism>
<accession>A0A2R4ALV1</accession>
<protein>
    <submittedName>
        <fullName evidence="4">Major capsid protein</fullName>
    </submittedName>
</protein>
<dbReference type="InterPro" id="IPR024455">
    <property type="entry name" value="Phage_capsid"/>
</dbReference>
<sequence>MLRDIQKALVVGNLFTELPMNSKTLTMLVDPEAGTANWVDNSTFGTDATVGNEIKVTLGEMTFSTFKLAAKIFMTDETEEDAVLPLLPILRRHLIEAHAKAIENAFMNGTGAGVPTGLLKFATDDGRAVATPAKADGSVKVTALEISKLRRHLGRYGYNVNKLTLIVSLDAYYDLLEDPEWQDVNQVGEASVKLQGQVGRIYGMPVVISEYFPAKAAEKEYAVIVYTDNFVVPRQRQLTVEKERQAGKQRDAYYATQRLNLQRMFPNGVVSAKYAA</sequence>
<evidence type="ECO:0000313" key="5">
    <source>
        <dbReference type="Proteomes" id="UP000244741"/>
    </source>
</evidence>